<dbReference type="Gene3D" id="3.10.580.10">
    <property type="entry name" value="CBS-domain"/>
    <property type="match status" value="1"/>
</dbReference>
<dbReference type="AlphaFoldDB" id="A0A0H3CDZ1"/>
<feature type="transmembrane region" description="Helical" evidence="11">
    <location>
        <begin position="132"/>
        <end position="150"/>
    </location>
</feature>
<dbReference type="InterPro" id="IPR016169">
    <property type="entry name" value="FAD-bd_PCMH_sub2"/>
</dbReference>
<dbReference type="EMBL" id="CP001340">
    <property type="protein sequence ID" value="ACL96577.1"/>
    <property type="molecule type" value="Genomic_DNA"/>
</dbReference>
<keyword evidence="15" id="KW-1185">Reference proteome</keyword>
<sequence length="428" mass="47138">MLTALLGLAPIVIALLTLSAIFSAAETSMTGASRARMHQLEREGDRPAKRVNKLLSDQETMIGAVLLGNNLINILASALATQVLTTLIPGPWGVAVATAAMTVLILIFAEVLPKTLAIVRSDDVARALSAPTLFIVRLFGPIIYAIQWIVRRTLRVFGVKLDMAVDVLAAHEEIRGAVDYHHSEGLVETDDRRMLGGVLDLSDMDVSEIMVHRKSMVLLDAGLPARELVDAVLEAQHTRIPLYRDQPDNIVGVLHARDLLKALAECPTGVEGLDIAAILREPWFIPDATNLKDQLNAFLKRKNHFALVVDEYGALQGLVTLEDILEEIVGEIEDEHDTTLDGVRRQGDGSVNVDGHVTVRDLNRAMDWRLPEGEAVTIAGLVIHEAQMIPEPGQTFIFYRHRFQVLRRQRNQITALRISARLDDDSDA</sequence>
<keyword evidence="8 10" id="KW-0472">Membrane</keyword>
<feature type="domain" description="CBS" evidence="12">
    <location>
        <begin position="278"/>
        <end position="335"/>
    </location>
</feature>
<organism evidence="14 15">
    <name type="scientific">Caulobacter vibrioides (strain NA1000 / CB15N)</name>
    <name type="common">Caulobacter crescentus</name>
    <dbReference type="NCBI Taxonomy" id="565050"/>
    <lineage>
        <taxon>Bacteria</taxon>
        <taxon>Pseudomonadati</taxon>
        <taxon>Pseudomonadota</taxon>
        <taxon>Alphaproteobacteria</taxon>
        <taxon>Caulobacterales</taxon>
        <taxon>Caulobacteraceae</taxon>
        <taxon>Caulobacter</taxon>
    </lineage>
</organism>
<evidence type="ECO:0000259" key="13">
    <source>
        <dbReference type="PROSITE" id="PS51846"/>
    </source>
</evidence>
<feature type="transmembrane region" description="Helical" evidence="11">
    <location>
        <begin position="61"/>
        <end position="80"/>
    </location>
</feature>
<evidence type="ECO:0000256" key="11">
    <source>
        <dbReference type="SAM" id="Phobius"/>
    </source>
</evidence>
<dbReference type="KEGG" id="ccs:CCNA_03112"/>
<dbReference type="CDD" id="cd04590">
    <property type="entry name" value="CBS_pair_CorC_HlyC_assoc"/>
    <property type="match status" value="1"/>
</dbReference>
<evidence type="ECO:0000256" key="3">
    <source>
        <dbReference type="ARBA" id="ARBA00022475"/>
    </source>
</evidence>
<evidence type="ECO:0000256" key="7">
    <source>
        <dbReference type="ARBA" id="ARBA00023122"/>
    </source>
</evidence>
<dbReference type="PhylomeDB" id="A0A0H3CDZ1"/>
<evidence type="ECO:0000313" key="14">
    <source>
        <dbReference type="EMBL" id="ACL96577.1"/>
    </source>
</evidence>
<dbReference type="FunFam" id="3.10.580.10:FF:000002">
    <property type="entry name" value="Magnesium/cobalt efflux protein CorC"/>
    <property type="match status" value="1"/>
</dbReference>
<dbReference type="InterPro" id="IPR002550">
    <property type="entry name" value="CNNM"/>
</dbReference>
<dbReference type="Pfam" id="PF00571">
    <property type="entry name" value="CBS"/>
    <property type="match status" value="2"/>
</dbReference>
<dbReference type="SMART" id="SM00116">
    <property type="entry name" value="CBS"/>
    <property type="match status" value="2"/>
</dbReference>
<dbReference type="HOGENOM" id="CLU_015237_4_1_5"/>
<evidence type="ECO:0000256" key="6">
    <source>
        <dbReference type="ARBA" id="ARBA00022989"/>
    </source>
</evidence>
<dbReference type="GO" id="GO:0005886">
    <property type="term" value="C:plasma membrane"/>
    <property type="evidence" value="ECO:0007669"/>
    <property type="project" value="UniProtKB-SubCell"/>
</dbReference>
<dbReference type="InterPro" id="IPR005170">
    <property type="entry name" value="Transptr-assoc_dom"/>
</dbReference>
<dbReference type="RefSeq" id="WP_012640633.1">
    <property type="nucleotide sequence ID" value="NC_011916.1"/>
</dbReference>
<comment type="similarity">
    <text evidence="2">Belongs to the UPF0053 family. Hemolysin C subfamily.</text>
</comment>
<dbReference type="InterPro" id="IPR044751">
    <property type="entry name" value="Ion_transp-like_CBS"/>
</dbReference>
<keyword evidence="3" id="KW-1003">Cell membrane</keyword>
<evidence type="ECO:0000256" key="10">
    <source>
        <dbReference type="PROSITE-ProRule" id="PRU01193"/>
    </source>
</evidence>
<keyword evidence="7 9" id="KW-0129">CBS domain</keyword>
<evidence type="ECO:0000256" key="9">
    <source>
        <dbReference type="PROSITE-ProRule" id="PRU00703"/>
    </source>
</evidence>
<reference evidence="14 15" key="1">
    <citation type="journal article" date="2010" name="J. Bacteriol.">
        <title>The genetic basis of laboratory adaptation in Caulobacter crescentus.</title>
        <authorList>
            <person name="Marks M.E."/>
            <person name="Castro-Rojas C.M."/>
            <person name="Teiling C."/>
            <person name="Du L."/>
            <person name="Kapatral V."/>
            <person name="Walunas T.L."/>
            <person name="Crosson S."/>
        </authorList>
    </citation>
    <scope>NUCLEOTIDE SEQUENCE [LARGE SCALE GENOMIC DNA]</scope>
    <source>
        <strain evidence="15">NA1000 / CB15N</strain>
    </source>
</reference>
<dbReference type="SUPFAM" id="SSF54631">
    <property type="entry name" value="CBS-domain pair"/>
    <property type="match status" value="1"/>
</dbReference>
<dbReference type="Proteomes" id="UP000001364">
    <property type="component" value="Chromosome"/>
</dbReference>
<evidence type="ECO:0000256" key="4">
    <source>
        <dbReference type="ARBA" id="ARBA00022692"/>
    </source>
</evidence>
<evidence type="ECO:0000256" key="8">
    <source>
        <dbReference type="ARBA" id="ARBA00023136"/>
    </source>
</evidence>
<dbReference type="GO" id="GO:0050660">
    <property type="term" value="F:flavin adenine dinucleotide binding"/>
    <property type="evidence" value="ECO:0007669"/>
    <property type="project" value="InterPro"/>
</dbReference>
<protein>
    <submittedName>
        <fullName evidence="14">Magnesium and cobalt efflux protein corB</fullName>
    </submittedName>
</protein>
<dbReference type="RefSeq" id="YP_002518485.1">
    <property type="nucleotide sequence ID" value="NC_011916.1"/>
</dbReference>
<evidence type="ECO:0000256" key="1">
    <source>
        <dbReference type="ARBA" id="ARBA00004651"/>
    </source>
</evidence>
<evidence type="ECO:0000259" key="12">
    <source>
        <dbReference type="PROSITE" id="PS51371"/>
    </source>
</evidence>
<dbReference type="GeneID" id="7330950"/>
<dbReference type="Pfam" id="PF03471">
    <property type="entry name" value="CorC_HlyC"/>
    <property type="match status" value="1"/>
</dbReference>
<dbReference type="InterPro" id="IPR000644">
    <property type="entry name" value="CBS_dom"/>
</dbReference>
<dbReference type="Gene3D" id="3.30.465.10">
    <property type="match status" value="1"/>
</dbReference>
<keyword evidence="5" id="KW-0677">Repeat</keyword>
<dbReference type="PROSITE" id="PS51846">
    <property type="entry name" value="CNNM"/>
    <property type="match status" value="1"/>
</dbReference>
<accession>A0A0H3CDZ1</accession>
<dbReference type="OrthoDB" id="9797674at2"/>
<comment type="subcellular location">
    <subcellularLocation>
        <location evidence="1">Cell membrane</location>
        <topology evidence="1">Multi-pass membrane protein</topology>
    </subcellularLocation>
</comment>
<evidence type="ECO:0000313" key="15">
    <source>
        <dbReference type="Proteomes" id="UP000001364"/>
    </source>
</evidence>
<evidence type="ECO:0000256" key="2">
    <source>
        <dbReference type="ARBA" id="ARBA00006446"/>
    </source>
</evidence>
<dbReference type="PATRIC" id="fig|565050.3.peg.3038"/>
<feature type="domain" description="CNNM transmembrane" evidence="13">
    <location>
        <begin position="1"/>
        <end position="191"/>
    </location>
</feature>
<dbReference type="Pfam" id="PF01595">
    <property type="entry name" value="CNNM"/>
    <property type="match status" value="1"/>
</dbReference>
<dbReference type="PANTHER" id="PTHR22777:SF32">
    <property type="entry name" value="UPF0053 INNER MEMBRANE PROTEIN YFJD"/>
    <property type="match status" value="1"/>
</dbReference>
<dbReference type="SMR" id="A0A0H3CDZ1"/>
<dbReference type="PANTHER" id="PTHR22777">
    <property type="entry name" value="HEMOLYSIN-RELATED"/>
    <property type="match status" value="1"/>
</dbReference>
<proteinExistence type="inferred from homology"/>
<dbReference type="SUPFAM" id="SSF56176">
    <property type="entry name" value="FAD-binding/transporter-associated domain-like"/>
    <property type="match status" value="1"/>
</dbReference>
<keyword evidence="6 10" id="KW-1133">Transmembrane helix</keyword>
<dbReference type="SMART" id="SM01091">
    <property type="entry name" value="CorC_HlyC"/>
    <property type="match status" value="1"/>
</dbReference>
<dbReference type="InterPro" id="IPR046342">
    <property type="entry name" value="CBS_dom_sf"/>
</dbReference>
<gene>
    <name evidence="14" type="ordered locus">CCNA_03112</name>
</gene>
<name>A0A0H3CDZ1_CAUVN</name>
<dbReference type="InterPro" id="IPR036318">
    <property type="entry name" value="FAD-bd_PCMH-like_sf"/>
</dbReference>
<feature type="domain" description="CBS" evidence="12">
    <location>
        <begin position="210"/>
        <end position="275"/>
    </location>
</feature>
<feature type="transmembrane region" description="Helical" evidence="11">
    <location>
        <begin position="92"/>
        <end position="112"/>
    </location>
</feature>
<keyword evidence="4 10" id="KW-0812">Transmembrane</keyword>
<dbReference type="PROSITE" id="PS51371">
    <property type="entry name" value="CBS"/>
    <property type="match status" value="2"/>
</dbReference>
<evidence type="ECO:0000256" key="5">
    <source>
        <dbReference type="ARBA" id="ARBA00022737"/>
    </source>
</evidence>